<dbReference type="AlphaFoldDB" id="A0A7C3UWP0"/>
<accession>A0A7C3UWP0</accession>
<organism evidence="1">
    <name type="scientific">Desulfobacca acetoxidans</name>
    <dbReference type="NCBI Taxonomy" id="60893"/>
    <lineage>
        <taxon>Bacteria</taxon>
        <taxon>Pseudomonadati</taxon>
        <taxon>Thermodesulfobacteriota</taxon>
        <taxon>Desulfobaccia</taxon>
        <taxon>Desulfobaccales</taxon>
        <taxon>Desulfobaccaceae</taxon>
        <taxon>Desulfobacca</taxon>
    </lineage>
</organism>
<name>A0A7C3UWP0_9BACT</name>
<reference evidence="1" key="1">
    <citation type="journal article" date="2020" name="mSystems">
        <title>Genome- and Community-Level Interaction Insights into Carbon Utilization and Element Cycling Functions of Hydrothermarchaeota in Hydrothermal Sediment.</title>
        <authorList>
            <person name="Zhou Z."/>
            <person name="Liu Y."/>
            <person name="Xu W."/>
            <person name="Pan J."/>
            <person name="Luo Z.H."/>
            <person name="Li M."/>
        </authorList>
    </citation>
    <scope>NUCLEOTIDE SEQUENCE [LARGE SCALE GENOMIC DNA]</scope>
    <source>
        <strain evidence="1">SpSt-897</strain>
    </source>
</reference>
<sequence>MTVQLGLELMVAGYAIEGELREREAKTLLREIVSLIDMTPVGRPFVKRFPTPEGLGGVGETVAQAFTTAQPLVFQSLAESYSFILPGVIPLDAWPEHLKPRGGSYLVVASCRRFQEGEVEDYLATKGLRVVSKGAMLLKLEGGEAQP</sequence>
<protein>
    <submittedName>
        <fullName evidence="1">Uncharacterized protein</fullName>
    </submittedName>
</protein>
<proteinExistence type="predicted"/>
<evidence type="ECO:0000313" key="1">
    <source>
        <dbReference type="EMBL" id="HGF33277.1"/>
    </source>
</evidence>
<comment type="caution">
    <text evidence="1">The sequence shown here is derived from an EMBL/GenBank/DDBJ whole genome shotgun (WGS) entry which is preliminary data.</text>
</comment>
<dbReference type="EMBL" id="DTMF01000068">
    <property type="protein sequence ID" value="HGF33277.1"/>
    <property type="molecule type" value="Genomic_DNA"/>
</dbReference>
<gene>
    <name evidence="1" type="ORF">ENW96_02665</name>
</gene>